<reference evidence="2 5" key="2">
    <citation type="submission" date="2020-08" db="EMBL/GenBank/DDBJ databases">
        <title>Genomic Encyclopedia of Type Strains, Phase IV (KMG-IV): sequencing the most valuable type-strain genomes for metagenomic binning, comparative biology and taxonomic classification.</title>
        <authorList>
            <person name="Goeker M."/>
        </authorList>
    </citation>
    <scope>NUCLEOTIDE SEQUENCE [LARGE SCALE GENOMIC DNA]</scope>
    <source>
        <strain evidence="2 5">DSM 100021</strain>
    </source>
</reference>
<feature type="domain" description="Spore protein YkvP/CgeB glycosyl transferase-like" evidence="1">
    <location>
        <begin position="204"/>
        <end position="345"/>
    </location>
</feature>
<sequence length="375" mass="40354">MKIAFYGSSLVSAYWNGAATYYRGILRALARRGYDITFFEPDVYDRQKNRDMDPPPWCKVVVYEGTVDALKAVAAEAALADIVIKASGVGFEDDLLLAEVMAAARPGALTIFWDVDAPATLAELKAAPDHPLRKALPDLDMVLTYGGGDPVVEAYRALGARDCIPVYNALDPETHYPVPADQRFSADLAFLGNRLPDREARVEEFFLEPAARLPDQAFLLGGSGWQDKPMSENITYLGHVSTRDHNAFNVSPKAVLNISRASMAENGFSPATRVFEAAGAGGCLITDAWEGIELFLKPGEEVLVARDGRDVADLLAGLTIGAARQIGQRALIRVLMEHTYGHRAGAVDSLFRRMSGGSAGASTAGSIMANSEAAE</sequence>
<dbReference type="STRING" id="887144.BJF91_12920"/>
<dbReference type="RefSeq" id="WP_075614115.1">
    <property type="nucleotide sequence ID" value="NZ_JACIED010000003.1"/>
</dbReference>
<dbReference type="EMBL" id="JACIED010000003">
    <property type="protein sequence ID" value="MBB4008641.1"/>
    <property type="molecule type" value="Genomic_DNA"/>
</dbReference>
<dbReference type="Proteomes" id="UP000185598">
    <property type="component" value="Unassembled WGS sequence"/>
</dbReference>
<name>A0A1Q9A6S6_9HYPH</name>
<reference evidence="3 4" key="1">
    <citation type="submission" date="2016-09" db="EMBL/GenBank/DDBJ databases">
        <title>Rhizobium oryziradicis sp. nov., isolated from the root of rice.</title>
        <authorList>
            <person name="Zhao J."/>
            <person name="Zhang X."/>
        </authorList>
    </citation>
    <scope>NUCLEOTIDE SEQUENCE [LARGE SCALE GENOMIC DNA]</scope>
    <source>
        <strain evidence="3 4">14971</strain>
    </source>
</reference>
<dbReference type="EMBL" id="MKIN01000021">
    <property type="protein sequence ID" value="OLP50224.1"/>
    <property type="molecule type" value="Genomic_DNA"/>
</dbReference>
<organism evidence="3 4">
    <name type="scientific">Allorhizobium taibaishanense</name>
    <dbReference type="NCBI Taxonomy" id="887144"/>
    <lineage>
        <taxon>Bacteria</taxon>
        <taxon>Pseudomonadati</taxon>
        <taxon>Pseudomonadota</taxon>
        <taxon>Alphaproteobacteria</taxon>
        <taxon>Hyphomicrobiales</taxon>
        <taxon>Rhizobiaceae</taxon>
        <taxon>Rhizobium/Agrobacterium group</taxon>
        <taxon>Allorhizobium</taxon>
    </lineage>
</organism>
<gene>
    <name evidence="3" type="ORF">BJF91_12920</name>
    <name evidence="2" type="ORF">GGQ71_002921</name>
</gene>
<dbReference type="AlphaFoldDB" id="A0A1Q9A6S6"/>
<comment type="caution">
    <text evidence="3">The sequence shown here is derived from an EMBL/GenBank/DDBJ whole genome shotgun (WGS) entry which is preliminary data.</text>
</comment>
<proteinExistence type="predicted"/>
<evidence type="ECO:0000313" key="4">
    <source>
        <dbReference type="Proteomes" id="UP000185598"/>
    </source>
</evidence>
<evidence type="ECO:0000313" key="2">
    <source>
        <dbReference type="EMBL" id="MBB4008641.1"/>
    </source>
</evidence>
<dbReference type="OrthoDB" id="9774625at2"/>
<protein>
    <submittedName>
        <fullName evidence="2">Spore maturation protein CgeB</fullName>
    </submittedName>
</protein>
<dbReference type="Pfam" id="PF13524">
    <property type="entry name" value="Glyco_trans_1_2"/>
    <property type="match status" value="1"/>
</dbReference>
<dbReference type="Proteomes" id="UP000544107">
    <property type="component" value="Unassembled WGS sequence"/>
</dbReference>
<dbReference type="InterPro" id="IPR055259">
    <property type="entry name" value="YkvP/CgeB_Glyco_trans-like"/>
</dbReference>
<evidence type="ECO:0000313" key="5">
    <source>
        <dbReference type="Proteomes" id="UP000544107"/>
    </source>
</evidence>
<dbReference type="SUPFAM" id="SSF53756">
    <property type="entry name" value="UDP-Glycosyltransferase/glycogen phosphorylase"/>
    <property type="match status" value="1"/>
</dbReference>
<evidence type="ECO:0000313" key="3">
    <source>
        <dbReference type="EMBL" id="OLP50224.1"/>
    </source>
</evidence>
<evidence type="ECO:0000259" key="1">
    <source>
        <dbReference type="Pfam" id="PF13524"/>
    </source>
</evidence>
<keyword evidence="4" id="KW-1185">Reference proteome</keyword>
<accession>A0A1Q9A6S6</accession>